<dbReference type="EMBL" id="MFGW01000048">
    <property type="protein sequence ID" value="OGF67504.1"/>
    <property type="molecule type" value="Genomic_DNA"/>
</dbReference>
<sequence length="270" mass="29232">MPKLVAKAGSIISVATGEDPYMITKKAIEAYGGMQRYINRGDIVSLKPNIGWDRIPQQAANTNPLVIKALVEMCLQAGAKEVRVGDVPCVEANRSYQRSGIAQAAEEAGGKIIMPEERYMKEINIKGQFIKNWPVFVPLLEVDKIINVPIVKHHSLTLTTLGMKNWFGIISGARNQLHQQVHEAIVDLALFVRPVLTVVDGFRILTRNGPQGGSPAFVSEKKTVAISTDPVAADAFGAKLLGLNPTQLRFLILAQEAGLGSIVSSQIDAA</sequence>
<evidence type="ECO:0000313" key="2">
    <source>
        <dbReference type="EMBL" id="OGF67504.1"/>
    </source>
</evidence>
<name>A0A1F5VVR2_9BACT</name>
<dbReference type="Pfam" id="PF04015">
    <property type="entry name" value="DUF362"/>
    <property type="match status" value="1"/>
</dbReference>
<proteinExistence type="predicted"/>
<dbReference type="InterPro" id="IPR007160">
    <property type="entry name" value="DUF362"/>
</dbReference>
<evidence type="ECO:0000313" key="3">
    <source>
        <dbReference type="Proteomes" id="UP000178943"/>
    </source>
</evidence>
<accession>A0A1F5VVR2</accession>
<reference evidence="2 3" key="1">
    <citation type="journal article" date="2016" name="Nat. Commun.">
        <title>Thousands of microbial genomes shed light on interconnected biogeochemical processes in an aquifer system.</title>
        <authorList>
            <person name="Anantharaman K."/>
            <person name="Brown C.T."/>
            <person name="Hug L.A."/>
            <person name="Sharon I."/>
            <person name="Castelle C.J."/>
            <person name="Probst A.J."/>
            <person name="Thomas B.C."/>
            <person name="Singh A."/>
            <person name="Wilkins M.J."/>
            <person name="Karaoz U."/>
            <person name="Brodie E.L."/>
            <person name="Williams K.H."/>
            <person name="Hubbard S.S."/>
            <person name="Banfield J.F."/>
        </authorList>
    </citation>
    <scope>NUCLEOTIDE SEQUENCE [LARGE SCALE GENOMIC DNA]</scope>
</reference>
<evidence type="ECO:0000259" key="1">
    <source>
        <dbReference type="Pfam" id="PF04015"/>
    </source>
</evidence>
<comment type="caution">
    <text evidence="2">The sequence shown here is derived from an EMBL/GenBank/DDBJ whole genome shotgun (WGS) entry which is preliminary data.</text>
</comment>
<gene>
    <name evidence="2" type="ORF">A2Y62_16275</name>
</gene>
<organism evidence="2 3">
    <name type="scientific">Candidatus Fischerbacteria bacterium RBG_13_37_8</name>
    <dbReference type="NCBI Taxonomy" id="1817863"/>
    <lineage>
        <taxon>Bacteria</taxon>
        <taxon>Candidatus Fischeribacteriota</taxon>
    </lineage>
</organism>
<dbReference type="Proteomes" id="UP000178943">
    <property type="component" value="Unassembled WGS sequence"/>
</dbReference>
<feature type="domain" description="DUF362" evidence="1">
    <location>
        <begin position="44"/>
        <end position="238"/>
    </location>
</feature>
<dbReference type="STRING" id="1817863.A2Y62_16275"/>
<dbReference type="AlphaFoldDB" id="A0A1F5VVR2"/>
<protein>
    <recommendedName>
        <fullName evidence="1">DUF362 domain-containing protein</fullName>
    </recommendedName>
</protein>